<keyword evidence="4 6" id="KW-1133">Transmembrane helix</keyword>
<keyword evidence="2" id="KW-0813">Transport</keyword>
<evidence type="ECO:0000256" key="1">
    <source>
        <dbReference type="ARBA" id="ARBA00004141"/>
    </source>
</evidence>
<dbReference type="Proteomes" id="UP001146120">
    <property type="component" value="Unassembled WGS sequence"/>
</dbReference>
<dbReference type="InterPro" id="IPR011701">
    <property type="entry name" value="MFS"/>
</dbReference>
<dbReference type="InterPro" id="IPR036259">
    <property type="entry name" value="MFS_trans_sf"/>
</dbReference>
<evidence type="ECO:0000256" key="3">
    <source>
        <dbReference type="ARBA" id="ARBA00022692"/>
    </source>
</evidence>
<feature type="transmembrane region" description="Helical" evidence="6">
    <location>
        <begin position="302"/>
        <end position="323"/>
    </location>
</feature>
<feature type="transmembrane region" description="Helical" evidence="6">
    <location>
        <begin position="188"/>
        <end position="206"/>
    </location>
</feature>
<keyword evidence="3 6" id="KW-0812">Transmembrane</keyword>
<feature type="transmembrane region" description="Helical" evidence="6">
    <location>
        <begin position="20"/>
        <end position="39"/>
    </location>
</feature>
<evidence type="ECO:0000313" key="8">
    <source>
        <dbReference type="Proteomes" id="UP001146120"/>
    </source>
</evidence>
<feature type="transmembrane region" description="Helical" evidence="6">
    <location>
        <begin position="262"/>
        <end position="281"/>
    </location>
</feature>
<dbReference type="SUPFAM" id="SSF103473">
    <property type="entry name" value="MFS general substrate transporter"/>
    <property type="match status" value="1"/>
</dbReference>
<feature type="transmembrane region" description="Helical" evidence="6">
    <location>
        <begin position="77"/>
        <end position="100"/>
    </location>
</feature>
<dbReference type="GO" id="GO:0022857">
    <property type="term" value="F:transmembrane transporter activity"/>
    <property type="evidence" value="ECO:0007669"/>
    <property type="project" value="InterPro"/>
</dbReference>
<dbReference type="PANTHER" id="PTHR23504:SF1">
    <property type="entry name" value="GH21943P-RELATED"/>
    <property type="match status" value="1"/>
</dbReference>
<dbReference type="GO" id="GO:0016020">
    <property type="term" value="C:membrane"/>
    <property type="evidence" value="ECO:0007669"/>
    <property type="project" value="UniProtKB-SubCell"/>
</dbReference>
<dbReference type="Pfam" id="PF07690">
    <property type="entry name" value="MFS_1"/>
    <property type="match status" value="1"/>
</dbReference>
<comment type="subcellular location">
    <subcellularLocation>
        <location evidence="1">Membrane</location>
        <topology evidence="1">Multi-pass membrane protein</topology>
    </subcellularLocation>
</comment>
<reference evidence="7" key="1">
    <citation type="submission" date="2022-11" db="EMBL/GenBank/DDBJ databases">
        <authorList>
            <person name="Morgan W.R."/>
            <person name="Tartar A."/>
        </authorList>
    </citation>
    <scope>NUCLEOTIDE SEQUENCE</scope>
    <source>
        <strain evidence="7">ARSEF 373</strain>
    </source>
</reference>
<keyword evidence="8" id="KW-1185">Reference proteome</keyword>
<evidence type="ECO:0000256" key="6">
    <source>
        <dbReference type="SAM" id="Phobius"/>
    </source>
</evidence>
<name>A0AAV2YF44_9STRA</name>
<evidence type="ECO:0000313" key="7">
    <source>
        <dbReference type="EMBL" id="DAZ93802.1"/>
    </source>
</evidence>
<dbReference type="AlphaFoldDB" id="A0AAV2YF44"/>
<comment type="caution">
    <text evidence="7">The sequence shown here is derived from an EMBL/GenBank/DDBJ whole genome shotgun (WGS) entry which is preliminary data.</text>
</comment>
<feature type="transmembrane region" description="Helical" evidence="6">
    <location>
        <begin position="112"/>
        <end position="133"/>
    </location>
</feature>
<gene>
    <name evidence="7" type="ORF">N0F65_008561</name>
</gene>
<evidence type="ECO:0008006" key="9">
    <source>
        <dbReference type="Google" id="ProtNLM"/>
    </source>
</evidence>
<accession>A0AAV2YF44</accession>
<dbReference type="EMBL" id="DAKRPA010000290">
    <property type="protein sequence ID" value="DAZ93802.1"/>
    <property type="molecule type" value="Genomic_DNA"/>
</dbReference>
<feature type="transmembrane region" description="Helical" evidence="6">
    <location>
        <begin position="139"/>
        <end position="157"/>
    </location>
</feature>
<proteinExistence type="predicted"/>
<dbReference type="PANTHER" id="PTHR23504">
    <property type="entry name" value="MAJOR FACILITATOR SUPERFAMILY DOMAIN-CONTAINING PROTEIN 10"/>
    <property type="match status" value="1"/>
</dbReference>
<keyword evidence="5 6" id="KW-0472">Membrane</keyword>
<feature type="transmembrane region" description="Helical" evidence="6">
    <location>
        <begin position="329"/>
        <end position="350"/>
    </location>
</feature>
<evidence type="ECO:0000256" key="5">
    <source>
        <dbReference type="ARBA" id="ARBA00023136"/>
    </source>
</evidence>
<dbReference type="Gene3D" id="1.20.1250.20">
    <property type="entry name" value="MFS general substrate transporter like domains"/>
    <property type="match status" value="1"/>
</dbReference>
<evidence type="ECO:0000256" key="2">
    <source>
        <dbReference type="ARBA" id="ARBA00022448"/>
    </source>
</evidence>
<sequence>MLPIATTNYFAQRRDDGGLIGSIAGGAGSLVTFFTSPWIGQASDRYGRKAFIMFSQIVRLGYPASFIYFILLNGSIWPFYTMQFVNAALAIMGVACASIADVVAPKDRAATFGILYAAFAVGFCSGAGISPLFSHTHVLIISTALYCLRAIWAVAVIQETLADDQRRVSSHVFENPVHGIAILFRSKLFTRLTALIALTSFVANGIFQIRLFYLNGSIIAQSLLLKLLMDCIQERGVIVVALLGRILECGSYAATAFYPHKWIVFAAMIPSSIGDLSFAAIASLKSINCSVQEQGRLQGAIYGARAIFEAAGPIVYAAMYSAMLHDTSHATPFVLSMVLYVLGISIACILPASKTSRTESIDHDEKVVRAAPSTADFALAEPLLDDPKVEVLI</sequence>
<reference evidence="7" key="2">
    <citation type="journal article" date="2023" name="Microbiol Resour">
        <title>Decontamination and Annotation of the Draft Genome Sequence of the Oomycete Lagenidium giganteum ARSEF 373.</title>
        <authorList>
            <person name="Morgan W.R."/>
            <person name="Tartar A."/>
        </authorList>
    </citation>
    <scope>NUCLEOTIDE SEQUENCE</scope>
    <source>
        <strain evidence="7">ARSEF 373</strain>
    </source>
</reference>
<protein>
    <recommendedName>
        <fullName evidence="9">Major facilitator superfamily (MFS) profile domain-containing protein</fullName>
    </recommendedName>
</protein>
<organism evidence="7 8">
    <name type="scientific">Lagenidium giganteum</name>
    <dbReference type="NCBI Taxonomy" id="4803"/>
    <lineage>
        <taxon>Eukaryota</taxon>
        <taxon>Sar</taxon>
        <taxon>Stramenopiles</taxon>
        <taxon>Oomycota</taxon>
        <taxon>Peronosporomycetes</taxon>
        <taxon>Pythiales</taxon>
        <taxon>Pythiaceae</taxon>
    </lineage>
</organism>
<feature type="transmembrane region" description="Helical" evidence="6">
    <location>
        <begin position="51"/>
        <end position="71"/>
    </location>
</feature>
<evidence type="ECO:0000256" key="4">
    <source>
        <dbReference type="ARBA" id="ARBA00022989"/>
    </source>
</evidence>